<organism evidence="2">
    <name type="scientific">uncultured Anaerotruncus sp</name>
    <dbReference type="NCBI Taxonomy" id="905011"/>
    <lineage>
        <taxon>Bacteria</taxon>
        <taxon>Bacillati</taxon>
        <taxon>Bacillota</taxon>
        <taxon>Clostridia</taxon>
        <taxon>Eubacteriales</taxon>
        <taxon>Oscillospiraceae</taxon>
        <taxon>Anaerotruncus</taxon>
        <taxon>environmental samples</taxon>
    </lineage>
</organism>
<feature type="domain" description="N-acetyltransferase" evidence="1">
    <location>
        <begin position="3"/>
        <end position="146"/>
    </location>
</feature>
<accession>A0A1C6J6I2</accession>
<sequence length="152" mass="16227">MTLQVEHLTAGAARHQALLLARRGFDAYIAADYGPVGTATFHAFLDDESATAQLQMYGAFAGGQLVGMLALRGAHIALFFTAVGRCQSGIGRQLFGAVCRQTGLRRFTVHASPCGLAAYHRLGFVATGSEQCTDGMRYTPMCWSAPVRSHSS</sequence>
<gene>
    <name evidence="2" type="ORF">SAMEA3545359_01945</name>
</gene>
<evidence type="ECO:0000313" key="2">
    <source>
        <dbReference type="EMBL" id="SCJ77581.1"/>
    </source>
</evidence>
<dbReference type="GO" id="GO:0016747">
    <property type="term" value="F:acyltransferase activity, transferring groups other than amino-acyl groups"/>
    <property type="evidence" value="ECO:0007669"/>
    <property type="project" value="InterPro"/>
</dbReference>
<dbReference type="SUPFAM" id="SSF55729">
    <property type="entry name" value="Acyl-CoA N-acyltransferases (Nat)"/>
    <property type="match status" value="1"/>
</dbReference>
<proteinExistence type="predicted"/>
<dbReference type="Gene3D" id="3.40.630.30">
    <property type="match status" value="1"/>
</dbReference>
<dbReference type="Pfam" id="PF13673">
    <property type="entry name" value="Acetyltransf_10"/>
    <property type="match status" value="1"/>
</dbReference>
<protein>
    <recommendedName>
        <fullName evidence="1">N-acetyltransferase domain-containing protein</fullName>
    </recommendedName>
</protein>
<evidence type="ECO:0000259" key="1">
    <source>
        <dbReference type="PROSITE" id="PS51186"/>
    </source>
</evidence>
<dbReference type="AlphaFoldDB" id="A0A1C6J6I2"/>
<dbReference type="PROSITE" id="PS51186">
    <property type="entry name" value="GNAT"/>
    <property type="match status" value="1"/>
</dbReference>
<dbReference type="InterPro" id="IPR000182">
    <property type="entry name" value="GNAT_dom"/>
</dbReference>
<name>A0A1C6J6I2_9FIRM</name>
<dbReference type="EMBL" id="FMHG01000001">
    <property type="protein sequence ID" value="SCJ77581.1"/>
    <property type="molecule type" value="Genomic_DNA"/>
</dbReference>
<reference evidence="2" key="1">
    <citation type="submission" date="2015-09" db="EMBL/GenBank/DDBJ databases">
        <authorList>
            <consortium name="Pathogen Informatics"/>
        </authorList>
    </citation>
    <scope>NUCLEOTIDE SEQUENCE</scope>
    <source>
        <strain evidence="2">2789STDY5834896</strain>
    </source>
</reference>
<dbReference type="InterPro" id="IPR016181">
    <property type="entry name" value="Acyl_CoA_acyltransferase"/>
</dbReference>